<accession>A0A164QXW1</accession>
<dbReference type="SUPFAM" id="SSF52540">
    <property type="entry name" value="P-loop containing nucleoside triphosphate hydrolases"/>
    <property type="match status" value="1"/>
</dbReference>
<dbReference type="InterPro" id="IPR011990">
    <property type="entry name" value="TPR-like_helical_dom_sf"/>
</dbReference>
<sequence length="953" mass="105604">MAARVPESTTLGSFIPGDVARSLKELSSLSPFPYPKAIAGLALTIYEDYGGPISDLQHLTRMVLDTVSTVAQNLHEIGNQIDEEVTCCSSQLLRVLEAIADFVKEHSKKNKFSRILSANQLRKTINSFQDDLDTAINSLSLCLKLKTLTLTARTQKMEENNEDELQQAINSALRTQDEYLKSHMLKEDLADGRLPTTIPAAPQIFFGRTPIVKELVDSFAGNDLLTVSKEKRVAILGPGGIGKTSLALTVLHDANIVSSFGRHRYFVPCESLLNTDALVHHLGKRFGIPIPSTISLQARRSHLGSRLKSILKTLDTPLLVVLDNFETPWESVANRSEAEDLLQILTDIPQFSLLVTMRGAERPSRIAWSRPFLPPLTTLDSESARRTFVAISDVSADDLDLPELLEALENVPLAVTLMANLAQEQTCHELLQKWKHEKTSMLTRGWDSRTSSVDVSIQVSLSSDRLRSNPSSFSVLQILSMLPDGSLAEDLASMSESPARVPGAITSLRRVALVQERTISEAQTSGRLHARHPINIQAFSSLEIDRQNSEELQILRSIRTQMTNICVVVSHGLTENVALIRVHAFSDDATPGLKISDKELEAACLTCSYENMVSTELKDCRITLENALSIYKHENLQSITAQREHVRCLRHYGDIWKRIGDLHKALDLASTGGFFAEQAKLLAALSGIYSALNQTDDTLNAAHSAIQIADAHSIPMARVRAFTILSELYFKRASYSLSAQFSQRALQTTFQIMGPCRGYAINLLWMARIHYIQSRLDLAEQTYTEAHWIVRLARGDITGALTDFHLSWTREEADSLTAIGEAELRQGNVTTEAFRVEAIVGLAEVYLSEDSTGPAMISFVLASVIYRHANDRLSMGDDARSCYMAAYEILQFLGVKWPLADVLLGLGDLDDIDGQQESAESKWQMALKLCVEKLATLNSRNKSPPLHVRKPLL</sequence>
<dbReference type="InterPro" id="IPR036537">
    <property type="entry name" value="Adaptor_Cbl_N_dom_sf"/>
</dbReference>
<evidence type="ECO:0000313" key="3">
    <source>
        <dbReference type="Proteomes" id="UP000076722"/>
    </source>
</evidence>
<name>A0A164QXW1_9AGAM</name>
<feature type="domain" description="Novel STAND NTPase 1" evidence="1">
    <location>
        <begin position="202"/>
        <end position="358"/>
    </location>
</feature>
<dbReference type="SUPFAM" id="SSF48452">
    <property type="entry name" value="TPR-like"/>
    <property type="match status" value="1"/>
</dbReference>
<dbReference type="Gene3D" id="1.20.930.20">
    <property type="entry name" value="Adaptor protein Cbl, N-terminal domain"/>
    <property type="match status" value="1"/>
</dbReference>
<reference evidence="2 3" key="1">
    <citation type="journal article" date="2016" name="Mol. Biol. Evol.">
        <title>Comparative Genomics of Early-Diverging Mushroom-Forming Fungi Provides Insights into the Origins of Lignocellulose Decay Capabilities.</title>
        <authorList>
            <person name="Nagy L.G."/>
            <person name="Riley R."/>
            <person name="Tritt A."/>
            <person name="Adam C."/>
            <person name="Daum C."/>
            <person name="Floudas D."/>
            <person name="Sun H."/>
            <person name="Yadav J.S."/>
            <person name="Pangilinan J."/>
            <person name="Larsson K.H."/>
            <person name="Matsuura K."/>
            <person name="Barry K."/>
            <person name="Labutti K."/>
            <person name="Kuo R."/>
            <person name="Ohm R.A."/>
            <person name="Bhattacharya S.S."/>
            <person name="Shirouzu T."/>
            <person name="Yoshinaga Y."/>
            <person name="Martin F.M."/>
            <person name="Grigoriev I.V."/>
            <person name="Hibbett D.S."/>
        </authorList>
    </citation>
    <scope>NUCLEOTIDE SEQUENCE [LARGE SCALE GENOMIC DNA]</scope>
    <source>
        <strain evidence="2 3">HHB9708</strain>
    </source>
</reference>
<dbReference type="CDD" id="cd21037">
    <property type="entry name" value="MLKL_NTD"/>
    <property type="match status" value="1"/>
</dbReference>
<dbReference type="Proteomes" id="UP000076722">
    <property type="component" value="Unassembled WGS sequence"/>
</dbReference>
<proteinExistence type="predicted"/>
<dbReference type="GO" id="GO:0007166">
    <property type="term" value="P:cell surface receptor signaling pathway"/>
    <property type="evidence" value="ECO:0007669"/>
    <property type="project" value="InterPro"/>
</dbReference>
<dbReference type="PANTHER" id="PTHR47691:SF3">
    <property type="entry name" value="HTH-TYPE TRANSCRIPTIONAL REGULATOR RV0890C-RELATED"/>
    <property type="match status" value="1"/>
</dbReference>
<dbReference type="Gene3D" id="1.25.40.10">
    <property type="entry name" value="Tetratricopeptide repeat domain"/>
    <property type="match status" value="1"/>
</dbReference>
<dbReference type="InterPro" id="IPR049052">
    <property type="entry name" value="nSTAND1"/>
</dbReference>
<dbReference type="PANTHER" id="PTHR47691">
    <property type="entry name" value="REGULATOR-RELATED"/>
    <property type="match status" value="1"/>
</dbReference>
<organism evidence="2 3">
    <name type="scientific">Sistotremastrum niveocremeum HHB9708</name>
    <dbReference type="NCBI Taxonomy" id="1314777"/>
    <lineage>
        <taxon>Eukaryota</taxon>
        <taxon>Fungi</taxon>
        <taxon>Dikarya</taxon>
        <taxon>Basidiomycota</taxon>
        <taxon>Agaricomycotina</taxon>
        <taxon>Agaricomycetes</taxon>
        <taxon>Sistotremastrales</taxon>
        <taxon>Sistotremastraceae</taxon>
        <taxon>Sertulicium</taxon>
        <taxon>Sertulicium niveocremeum</taxon>
    </lineage>
</organism>
<dbReference type="InterPro" id="IPR027417">
    <property type="entry name" value="P-loop_NTPase"/>
</dbReference>
<dbReference type="Pfam" id="PF20703">
    <property type="entry name" value="nSTAND1"/>
    <property type="match status" value="1"/>
</dbReference>
<evidence type="ECO:0000313" key="2">
    <source>
        <dbReference type="EMBL" id="KZS90068.1"/>
    </source>
</evidence>
<protein>
    <recommendedName>
        <fullName evidence="1">Novel STAND NTPase 1 domain-containing protein</fullName>
    </recommendedName>
</protein>
<dbReference type="EMBL" id="KV419423">
    <property type="protein sequence ID" value="KZS90068.1"/>
    <property type="molecule type" value="Genomic_DNA"/>
</dbReference>
<dbReference type="InterPro" id="IPR059179">
    <property type="entry name" value="MLKL-like_MCAfunc"/>
</dbReference>
<evidence type="ECO:0000259" key="1">
    <source>
        <dbReference type="Pfam" id="PF20703"/>
    </source>
</evidence>
<dbReference type="AlphaFoldDB" id="A0A164QXW1"/>
<keyword evidence="3" id="KW-1185">Reference proteome</keyword>
<dbReference type="Gene3D" id="3.40.50.300">
    <property type="entry name" value="P-loop containing nucleotide triphosphate hydrolases"/>
    <property type="match status" value="1"/>
</dbReference>
<gene>
    <name evidence="2" type="ORF">SISNIDRAFT_457950</name>
</gene>